<feature type="compositionally biased region" description="Basic and acidic residues" evidence="1">
    <location>
        <begin position="11"/>
        <end position="23"/>
    </location>
</feature>
<name>A0A4P7HMQ2_9RHOB</name>
<dbReference type="EMBL" id="CP038439">
    <property type="protein sequence ID" value="QBX35529.1"/>
    <property type="molecule type" value="Genomic_DNA"/>
</dbReference>
<evidence type="ECO:0000256" key="1">
    <source>
        <dbReference type="SAM" id="MobiDB-lite"/>
    </source>
</evidence>
<sequence length="81" mass="8695">MTAGRPGGWRPDPRSPIRARDGRFDDDCAALTASPARVNSRDAPFRTCPAPRAPLSSWPKYPGGIAVRRWGAAPPCPVQAL</sequence>
<evidence type="ECO:0000313" key="3">
    <source>
        <dbReference type="Proteomes" id="UP000296374"/>
    </source>
</evidence>
<organism evidence="2 3">
    <name type="scientific">Paracoccus liaowanqingii</name>
    <dbReference type="NCBI Taxonomy" id="2560053"/>
    <lineage>
        <taxon>Bacteria</taxon>
        <taxon>Pseudomonadati</taxon>
        <taxon>Pseudomonadota</taxon>
        <taxon>Alphaproteobacteria</taxon>
        <taxon>Rhodobacterales</taxon>
        <taxon>Paracoccaceae</taxon>
        <taxon>Paracoccus</taxon>
    </lineage>
</organism>
<feature type="region of interest" description="Disordered" evidence="1">
    <location>
        <begin position="1"/>
        <end position="23"/>
    </location>
</feature>
<gene>
    <name evidence="2" type="ORF">E4191_13120</name>
</gene>
<evidence type="ECO:0000313" key="2">
    <source>
        <dbReference type="EMBL" id="QBX35529.1"/>
    </source>
</evidence>
<reference evidence="3" key="1">
    <citation type="submission" date="2019-03" db="EMBL/GenBank/DDBJ databases">
        <authorList>
            <person name="Li J."/>
        </authorList>
    </citation>
    <scope>NUCLEOTIDE SEQUENCE [LARGE SCALE GENOMIC DNA]</scope>
    <source>
        <strain evidence="3">2251</strain>
    </source>
</reference>
<dbReference type="KEGG" id="plia:E4191_13120"/>
<proteinExistence type="predicted"/>
<dbReference type="AlphaFoldDB" id="A0A4P7HMQ2"/>
<protein>
    <submittedName>
        <fullName evidence="2">Uncharacterized protein</fullName>
    </submittedName>
</protein>
<dbReference type="Proteomes" id="UP000296374">
    <property type="component" value="Chromosome"/>
</dbReference>
<accession>A0A4P7HMQ2</accession>